<dbReference type="InterPro" id="IPR009351">
    <property type="entry name" value="AlkZ-like"/>
</dbReference>
<name>A0A917V7Z8_9NOCA</name>
<keyword evidence="2" id="KW-1185">Reference proteome</keyword>
<reference evidence="1" key="1">
    <citation type="journal article" date="2014" name="Int. J. Syst. Evol. Microbiol.">
        <title>Complete genome sequence of Corynebacterium casei LMG S-19264T (=DSM 44701T), isolated from a smear-ripened cheese.</title>
        <authorList>
            <consortium name="US DOE Joint Genome Institute (JGI-PGF)"/>
            <person name="Walter F."/>
            <person name="Albersmeier A."/>
            <person name="Kalinowski J."/>
            <person name="Ruckert C."/>
        </authorList>
    </citation>
    <scope>NUCLEOTIDE SEQUENCE</scope>
    <source>
        <strain evidence="1">CGMCC 4.7278</strain>
    </source>
</reference>
<organism evidence="1 2">
    <name type="scientific">Nocardia camponoti</name>
    <dbReference type="NCBI Taxonomy" id="1616106"/>
    <lineage>
        <taxon>Bacteria</taxon>
        <taxon>Bacillati</taxon>
        <taxon>Actinomycetota</taxon>
        <taxon>Actinomycetes</taxon>
        <taxon>Mycobacteriales</taxon>
        <taxon>Nocardiaceae</taxon>
        <taxon>Nocardia</taxon>
    </lineage>
</organism>
<evidence type="ECO:0000313" key="2">
    <source>
        <dbReference type="Proteomes" id="UP000612956"/>
    </source>
</evidence>
<dbReference type="PANTHER" id="PTHR38479:SF2">
    <property type="entry name" value="WINGED HELIX DNA-BINDING DOMAIN-CONTAINING PROTEIN"/>
    <property type="match status" value="1"/>
</dbReference>
<dbReference type="Pfam" id="PF06224">
    <property type="entry name" value="AlkZ-like"/>
    <property type="match status" value="1"/>
</dbReference>
<sequence length="380" mass="41850">MPVGASNLCSMQLSNRVLNRTLLARQHLLARSQLSVAQMCDHLVGLQAQDVPPPFIGLWSRISEFEPATVSDGLLDRSLVRITLMRGTIHLVTPPDALRIAPHIQPELEKIPFRKGFNYGGMVGLDPDEVRAHGEAVLGDEPMSAAAMRDEAAKLYPDRDPGAVVQTWLYQLPVLQTPPRGRWRDNSRPVWSRIEPWLGAPIETDYPVAELIMRYLRAFGPATTMDMQTWSKLPAMKSAVSALGDRVRTYTDERGRTLYDAADLPLADPDEPAPVRLLGWFDNAFLSHQDRSRIVGADDAVPIRSFASSVSPVLVDGFLAGMYKVFVKGGTARLRISPLRKWTAAEVSEVEAEASALLAFLEPESTPSVEILAVGADVRP</sequence>
<comment type="caution">
    <text evidence="1">The sequence shown here is derived from an EMBL/GenBank/DDBJ whole genome shotgun (WGS) entry which is preliminary data.</text>
</comment>
<dbReference type="Proteomes" id="UP000612956">
    <property type="component" value="Unassembled WGS sequence"/>
</dbReference>
<proteinExistence type="predicted"/>
<dbReference type="EMBL" id="BMMW01000002">
    <property type="protein sequence ID" value="GGK50056.1"/>
    <property type="molecule type" value="Genomic_DNA"/>
</dbReference>
<reference evidence="1" key="2">
    <citation type="submission" date="2020-09" db="EMBL/GenBank/DDBJ databases">
        <authorList>
            <person name="Sun Q."/>
            <person name="Zhou Y."/>
        </authorList>
    </citation>
    <scope>NUCLEOTIDE SEQUENCE</scope>
    <source>
        <strain evidence="1">CGMCC 4.7278</strain>
    </source>
</reference>
<protein>
    <recommendedName>
        <fullName evidence="3">Winged helix DNA-binding domain-containing protein</fullName>
    </recommendedName>
</protein>
<evidence type="ECO:0008006" key="3">
    <source>
        <dbReference type="Google" id="ProtNLM"/>
    </source>
</evidence>
<accession>A0A917V7Z8</accession>
<dbReference type="AlphaFoldDB" id="A0A917V7Z8"/>
<dbReference type="PANTHER" id="PTHR38479">
    <property type="entry name" value="LMO0824 PROTEIN"/>
    <property type="match status" value="1"/>
</dbReference>
<gene>
    <name evidence="1" type="ORF">GCM10011591_21940</name>
</gene>
<evidence type="ECO:0000313" key="1">
    <source>
        <dbReference type="EMBL" id="GGK50056.1"/>
    </source>
</evidence>